<dbReference type="OrthoDB" id="160392at2759"/>
<reference evidence="2" key="1">
    <citation type="submission" date="2019-03" db="EMBL/GenBank/DDBJ databases">
        <title>Long read genome sequence of the mycoparasitic Pythium oligandrum ATCC 38472 isolated from sugarbeet rhizosphere.</title>
        <authorList>
            <person name="Gaulin E."/>
        </authorList>
    </citation>
    <scope>NUCLEOTIDE SEQUENCE</scope>
    <source>
        <strain evidence="2">ATCC 38472_TT</strain>
    </source>
</reference>
<comment type="caution">
    <text evidence="2">The sequence shown here is derived from an EMBL/GenBank/DDBJ whole genome shotgun (WGS) entry which is preliminary data.</text>
</comment>
<protein>
    <submittedName>
        <fullName evidence="2">Uncharacterized protein</fullName>
    </submittedName>
</protein>
<organism evidence="2 3">
    <name type="scientific">Pythium oligandrum</name>
    <name type="common">Mycoparasitic fungus</name>
    <dbReference type="NCBI Taxonomy" id="41045"/>
    <lineage>
        <taxon>Eukaryota</taxon>
        <taxon>Sar</taxon>
        <taxon>Stramenopiles</taxon>
        <taxon>Oomycota</taxon>
        <taxon>Peronosporomycetes</taxon>
        <taxon>Pythiales</taxon>
        <taxon>Pythiaceae</taxon>
        <taxon>Pythium</taxon>
    </lineage>
</organism>
<proteinExistence type="predicted"/>
<evidence type="ECO:0000313" key="2">
    <source>
        <dbReference type="EMBL" id="TMW58055.1"/>
    </source>
</evidence>
<evidence type="ECO:0000256" key="1">
    <source>
        <dbReference type="SAM" id="MobiDB-lite"/>
    </source>
</evidence>
<keyword evidence="3" id="KW-1185">Reference proteome</keyword>
<feature type="compositionally biased region" description="Basic and acidic residues" evidence="1">
    <location>
        <begin position="615"/>
        <end position="627"/>
    </location>
</feature>
<sequence>MTALLRSKAALGVTRAVRSSQSAQWHSAAVATAATECESAVTSAEEPRGEAGSRVTHKDHVLTKAIPTPIVTAMALAEQLEDRKGTGITRSLASRPDWLHDAARLIGLTTDDLSRAKEYLKQLRERAARAFDESPEPEEPYPEHRRRQRIMTRQLDRMLASLLQAGKFKEVESIAFLYDEAFPEFATNAKHWSVICGHYAVALNKQKRFDEVIEKLFLSGFLSTDDDVVHTKPEFSNRIILTPLIAEAAFLACNHVNDAETALKLLHVVRERKIPLHHAAYFHLLGAILKDEKYVDFDLVVDLSTEIVDGLKREIPPAVLPTIIRLAAERGELHRVMPLYQLRPNASMNPYTEFRFDICLQTLWKMRNTDEMLRVLSDFLELRHVSFEKKQQICKGLLRKSLAERKEASRMQAMNATHGLLDLMQKHRIAMSNKCIPPLLQTLIEDDHLETFDEFLSFFAKYPDVMHWNAAVVCELIITAVRAKHMTLVDDLLVHTLDNNIPIKYVALEVVVASYYRHGMLESLDKAASIIGALRLNKRIPLGIALTEIGMACNLRLRRYEDVANLFEDFAHMDGERKRIVSRKPMLVKARSAYLKLRRYDEADAMYKLLNEYHTEHPTNDNNKDEVPLIDDDYGTPDAVQR</sequence>
<name>A0A8K1C864_PYTOL</name>
<dbReference type="EMBL" id="SPLM01000113">
    <property type="protein sequence ID" value="TMW58055.1"/>
    <property type="molecule type" value="Genomic_DNA"/>
</dbReference>
<evidence type="ECO:0000313" key="3">
    <source>
        <dbReference type="Proteomes" id="UP000794436"/>
    </source>
</evidence>
<feature type="region of interest" description="Disordered" evidence="1">
    <location>
        <begin position="615"/>
        <end position="642"/>
    </location>
</feature>
<accession>A0A8K1C864</accession>
<dbReference type="Proteomes" id="UP000794436">
    <property type="component" value="Unassembled WGS sequence"/>
</dbReference>
<dbReference type="AlphaFoldDB" id="A0A8K1C864"/>
<gene>
    <name evidence="2" type="ORF">Poli38472_013529</name>
</gene>